<keyword evidence="9 10" id="KW-0807">Transducer</keyword>
<keyword evidence="4 10" id="KW-1133">Transmembrane helix</keyword>
<keyword evidence="3 10" id="KW-0812">Transmembrane</keyword>
<dbReference type="PROSITE" id="PS50262">
    <property type="entry name" value="G_PROTEIN_RECEP_F1_2"/>
    <property type="match status" value="1"/>
</dbReference>
<keyword evidence="6 10" id="KW-0472">Membrane</keyword>
<dbReference type="GO" id="GO:0005000">
    <property type="term" value="F:vasopressin receptor activity"/>
    <property type="evidence" value="ECO:0007669"/>
    <property type="project" value="InterPro"/>
</dbReference>
<dbReference type="PANTHER" id="PTHR24241:SF76">
    <property type="entry name" value="NEUROPEPTIDE SIFAMIDE RECEPTOR"/>
    <property type="match status" value="1"/>
</dbReference>
<accession>A0A9D4M8F5</accession>
<name>A0A9D4M8F5_DREPO</name>
<evidence type="ECO:0000256" key="4">
    <source>
        <dbReference type="ARBA" id="ARBA00022989"/>
    </source>
</evidence>
<dbReference type="InterPro" id="IPR000276">
    <property type="entry name" value="GPCR_Rhodpsn"/>
</dbReference>
<evidence type="ECO:0000256" key="7">
    <source>
        <dbReference type="ARBA" id="ARBA00023170"/>
    </source>
</evidence>
<dbReference type="PRINTS" id="PR00896">
    <property type="entry name" value="VASOPRESSINR"/>
</dbReference>
<evidence type="ECO:0000313" key="13">
    <source>
        <dbReference type="Proteomes" id="UP000828390"/>
    </source>
</evidence>
<feature type="transmembrane region" description="Helical" evidence="10">
    <location>
        <begin position="274"/>
        <end position="295"/>
    </location>
</feature>
<feature type="transmembrane region" description="Helical" evidence="10">
    <location>
        <begin position="156"/>
        <end position="180"/>
    </location>
</feature>
<protein>
    <recommendedName>
        <fullName evidence="11">G-protein coupled receptors family 1 profile domain-containing protein</fullName>
    </recommendedName>
</protein>
<evidence type="ECO:0000256" key="2">
    <source>
        <dbReference type="ARBA" id="ARBA00022475"/>
    </source>
</evidence>
<evidence type="ECO:0000259" key="11">
    <source>
        <dbReference type="PROSITE" id="PS50262"/>
    </source>
</evidence>
<dbReference type="EMBL" id="JAIWYP010000002">
    <property type="protein sequence ID" value="KAH3870957.1"/>
    <property type="molecule type" value="Genomic_DNA"/>
</dbReference>
<organism evidence="12 13">
    <name type="scientific">Dreissena polymorpha</name>
    <name type="common">Zebra mussel</name>
    <name type="synonym">Mytilus polymorpha</name>
    <dbReference type="NCBI Taxonomy" id="45954"/>
    <lineage>
        <taxon>Eukaryota</taxon>
        <taxon>Metazoa</taxon>
        <taxon>Spiralia</taxon>
        <taxon>Lophotrochozoa</taxon>
        <taxon>Mollusca</taxon>
        <taxon>Bivalvia</taxon>
        <taxon>Autobranchia</taxon>
        <taxon>Heteroconchia</taxon>
        <taxon>Euheterodonta</taxon>
        <taxon>Imparidentia</taxon>
        <taxon>Neoheterodontei</taxon>
        <taxon>Myida</taxon>
        <taxon>Dreissenoidea</taxon>
        <taxon>Dreissenidae</taxon>
        <taxon>Dreissena</taxon>
    </lineage>
</organism>
<dbReference type="Gene3D" id="1.20.1070.10">
    <property type="entry name" value="Rhodopsin 7-helix transmembrane proteins"/>
    <property type="match status" value="1"/>
</dbReference>
<evidence type="ECO:0000256" key="9">
    <source>
        <dbReference type="ARBA" id="ARBA00023224"/>
    </source>
</evidence>
<dbReference type="GO" id="GO:0005886">
    <property type="term" value="C:plasma membrane"/>
    <property type="evidence" value="ECO:0007669"/>
    <property type="project" value="UniProtKB-SubCell"/>
</dbReference>
<dbReference type="Pfam" id="PF00001">
    <property type="entry name" value="7tm_1"/>
    <property type="match status" value="1"/>
</dbReference>
<sequence length="358" mass="40834">MEYNRSNVNQSAIVIMESNRSNVNQSTIVQPDYSGTYVAISVVCLLMAAVIISLNGLVIFIIARQKDNNRLHFFILHIAIADLCVGIVCVFCEGIFYGILRNEWYLGDVMCRIWQYSTFVVLIVSNNLLIGMSVDRYVAVRYPLRAITGGYRPYKAIIIGSWIIALLIPVWTFPYIGIAIDGDSYHCSVDFKTYIGWQLYVWITLLLVFFIPFLAVSLCYVGISVVVWNHWRKRGNLTEITEMNTTLKESTFPSRQKSMNEGLLPKARIITIKMTLIICLTFFICWLPATVFSTMDLYGINELDRRYYMVLQRLYPLNSACNPIIVLLFSKQLLPCGSPKSSKATICYESIETTKTTL</sequence>
<dbReference type="SUPFAM" id="SSF81321">
    <property type="entry name" value="Family A G protein-coupled receptor-like"/>
    <property type="match status" value="1"/>
</dbReference>
<keyword evidence="2" id="KW-1003">Cell membrane</keyword>
<dbReference type="AlphaFoldDB" id="A0A9D4M8F5"/>
<feature type="transmembrane region" description="Helical" evidence="10">
    <location>
        <begin position="200"/>
        <end position="228"/>
    </location>
</feature>
<keyword evidence="8 10" id="KW-0325">Glycoprotein</keyword>
<evidence type="ECO:0000256" key="1">
    <source>
        <dbReference type="ARBA" id="ARBA00004651"/>
    </source>
</evidence>
<dbReference type="PANTHER" id="PTHR24241">
    <property type="entry name" value="NEUROPEPTIDE RECEPTOR-RELATED G-PROTEIN COUPLED RECEPTOR"/>
    <property type="match status" value="1"/>
</dbReference>
<comment type="similarity">
    <text evidence="10">Belongs to the G-protein coupled receptor 1 family. Vasopressin/oxytocin receptor subfamily.</text>
</comment>
<dbReference type="PRINTS" id="PR00237">
    <property type="entry name" value="GPCRRHODOPSN"/>
</dbReference>
<evidence type="ECO:0000256" key="5">
    <source>
        <dbReference type="ARBA" id="ARBA00023040"/>
    </source>
</evidence>
<comment type="subcellular location">
    <subcellularLocation>
        <location evidence="1 10">Cell membrane</location>
        <topology evidence="1 10">Multi-pass membrane protein</topology>
    </subcellularLocation>
</comment>
<reference evidence="12" key="2">
    <citation type="submission" date="2020-11" db="EMBL/GenBank/DDBJ databases">
        <authorList>
            <person name="McCartney M.A."/>
            <person name="Auch B."/>
            <person name="Kono T."/>
            <person name="Mallez S."/>
            <person name="Becker A."/>
            <person name="Gohl D.M."/>
            <person name="Silverstein K.A.T."/>
            <person name="Koren S."/>
            <person name="Bechman K.B."/>
            <person name="Herman A."/>
            <person name="Abrahante J.E."/>
            <person name="Garbe J."/>
        </authorList>
    </citation>
    <scope>NUCLEOTIDE SEQUENCE</scope>
    <source>
        <strain evidence="12">Duluth1</strain>
        <tissue evidence="12">Whole animal</tissue>
    </source>
</reference>
<comment type="caution">
    <text evidence="10">Lacks conserved residue(s) required for the propagation of feature annotation.</text>
</comment>
<evidence type="ECO:0000313" key="12">
    <source>
        <dbReference type="EMBL" id="KAH3870957.1"/>
    </source>
</evidence>
<feature type="transmembrane region" description="Helical" evidence="10">
    <location>
        <begin position="74"/>
        <end position="100"/>
    </location>
</feature>
<feature type="transmembrane region" description="Helical" evidence="10">
    <location>
        <begin position="37"/>
        <end position="62"/>
    </location>
</feature>
<comment type="caution">
    <text evidence="12">The sequence shown here is derived from an EMBL/GenBank/DDBJ whole genome shotgun (WGS) entry which is preliminary data.</text>
</comment>
<evidence type="ECO:0000256" key="8">
    <source>
        <dbReference type="ARBA" id="ARBA00023180"/>
    </source>
</evidence>
<keyword evidence="13" id="KW-1185">Reference proteome</keyword>
<dbReference type="GO" id="GO:0032870">
    <property type="term" value="P:cellular response to hormone stimulus"/>
    <property type="evidence" value="ECO:0007669"/>
    <property type="project" value="TreeGrafter"/>
</dbReference>
<gene>
    <name evidence="12" type="ORF">DPMN_034151</name>
</gene>
<keyword evidence="5 10" id="KW-0297">G-protein coupled receptor</keyword>
<proteinExistence type="inferred from homology"/>
<dbReference type="InterPro" id="IPR017452">
    <property type="entry name" value="GPCR_Rhodpsn_7TM"/>
</dbReference>
<dbReference type="PROSITE" id="PS00237">
    <property type="entry name" value="G_PROTEIN_RECEP_F1_1"/>
    <property type="match status" value="1"/>
</dbReference>
<dbReference type="InterPro" id="IPR001817">
    <property type="entry name" value="Vasoprsn_rcpt"/>
</dbReference>
<evidence type="ECO:0000256" key="6">
    <source>
        <dbReference type="ARBA" id="ARBA00023136"/>
    </source>
</evidence>
<evidence type="ECO:0000256" key="10">
    <source>
        <dbReference type="RuleBase" id="RU046427"/>
    </source>
</evidence>
<evidence type="ECO:0000256" key="3">
    <source>
        <dbReference type="ARBA" id="ARBA00022692"/>
    </source>
</evidence>
<dbReference type="Proteomes" id="UP000828390">
    <property type="component" value="Unassembled WGS sequence"/>
</dbReference>
<dbReference type="OrthoDB" id="5987909at2759"/>
<feature type="domain" description="G-protein coupled receptors family 1 profile" evidence="11">
    <location>
        <begin position="54"/>
        <end position="326"/>
    </location>
</feature>
<keyword evidence="7 10" id="KW-0675">Receptor</keyword>
<dbReference type="GO" id="GO:0042277">
    <property type="term" value="F:peptide binding"/>
    <property type="evidence" value="ECO:0007669"/>
    <property type="project" value="TreeGrafter"/>
</dbReference>
<feature type="transmembrane region" description="Helical" evidence="10">
    <location>
        <begin position="112"/>
        <end position="135"/>
    </location>
</feature>
<reference evidence="12" key="1">
    <citation type="journal article" date="2019" name="bioRxiv">
        <title>The Genome of the Zebra Mussel, Dreissena polymorpha: A Resource for Invasive Species Research.</title>
        <authorList>
            <person name="McCartney M.A."/>
            <person name="Auch B."/>
            <person name="Kono T."/>
            <person name="Mallez S."/>
            <person name="Zhang Y."/>
            <person name="Obille A."/>
            <person name="Becker A."/>
            <person name="Abrahante J.E."/>
            <person name="Garbe J."/>
            <person name="Badalamenti J.P."/>
            <person name="Herman A."/>
            <person name="Mangelson H."/>
            <person name="Liachko I."/>
            <person name="Sullivan S."/>
            <person name="Sone E.D."/>
            <person name="Koren S."/>
            <person name="Silverstein K.A.T."/>
            <person name="Beckman K.B."/>
            <person name="Gohl D.M."/>
        </authorList>
    </citation>
    <scope>NUCLEOTIDE SEQUENCE</scope>
    <source>
        <strain evidence="12">Duluth1</strain>
        <tissue evidence="12">Whole animal</tissue>
    </source>
</reference>